<proteinExistence type="predicted"/>
<name>A0A199NT04_9MICC</name>
<evidence type="ECO:0000256" key="1">
    <source>
        <dbReference type="SAM" id="MobiDB-lite"/>
    </source>
</evidence>
<sequence>MGPPRLRSAPAGVLVWAPARRSSRVRVSSTSAMATAPPIAVSARRAVSTVPTEEGCPSCSMSRASGVMNRVAKA</sequence>
<organism evidence="2 3">
    <name type="scientific">Rothia kristinae</name>
    <dbReference type="NCBI Taxonomy" id="37923"/>
    <lineage>
        <taxon>Bacteria</taxon>
        <taxon>Bacillati</taxon>
        <taxon>Actinomycetota</taxon>
        <taxon>Actinomycetes</taxon>
        <taxon>Micrococcales</taxon>
        <taxon>Micrococcaceae</taxon>
        <taxon>Rothia</taxon>
    </lineage>
</organism>
<reference evidence="2" key="1">
    <citation type="submission" date="2016-06" db="EMBL/GenBank/DDBJ databases">
        <title>Identification of putative biosynthetic pathways for the production of bioactive secondary metabolites by the marine actinomycete Kocuria kristinae RUTW2-3.</title>
        <authorList>
            <person name="Waterworth S.C."/>
            <person name="Walmsley T.A."/>
            <person name="Matongo T."/>
            <person name="Davies-Coleman M.T."/>
            <person name="Dorrington R.A."/>
        </authorList>
    </citation>
    <scope>NUCLEOTIDE SEQUENCE [LARGE SCALE GENOMIC DNA]</scope>
    <source>
        <strain evidence="2">RUTW2-3</strain>
    </source>
</reference>
<dbReference type="Proteomes" id="UP000053171">
    <property type="component" value="Unassembled WGS sequence"/>
</dbReference>
<evidence type="ECO:0000313" key="2">
    <source>
        <dbReference type="EMBL" id="OAX51831.1"/>
    </source>
</evidence>
<keyword evidence="3" id="KW-1185">Reference proteome</keyword>
<protein>
    <submittedName>
        <fullName evidence="2">Uncharacterized protein</fullName>
    </submittedName>
</protein>
<dbReference type="AlphaFoldDB" id="A0A199NT04"/>
<dbReference type="EMBL" id="LJBJ02000011">
    <property type="protein sequence ID" value="OAX51831.1"/>
    <property type="molecule type" value="Genomic_DNA"/>
</dbReference>
<feature type="region of interest" description="Disordered" evidence="1">
    <location>
        <begin position="51"/>
        <end position="74"/>
    </location>
</feature>
<accession>A0A199NT04</accession>
<comment type="caution">
    <text evidence="2">The sequence shown here is derived from an EMBL/GenBank/DDBJ whole genome shotgun (WGS) entry which is preliminary data.</text>
</comment>
<evidence type="ECO:0000313" key="3">
    <source>
        <dbReference type="Proteomes" id="UP000053171"/>
    </source>
</evidence>
<gene>
    <name evidence="2" type="ORF">AN277_0206510</name>
</gene>